<evidence type="ECO:0000256" key="5">
    <source>
        <dbReference type="ARBA" id="ARBA00022477"/>
    </source>
</evidence>
<evidence type="ECO:0000256" key="14">
    <source>
        <dbReference type="ARBA" id="ARBA00023008"/>
    </source>
</evidence>
<keyword evidence="8" id="KW-0479">Metal-binding</keyword>
<dbReference type="OrthoDB" id="547291at2759"/>
<dbReference type="PROSITE" id="PS00926">
    <property type="entry name" value="LYSYL_OXIDASE"/>
    <property type="match status" value="1"/>
</dbReference>
<evidence type="ECO:0000256" key="15">
    <source>
        <dbReference type="ARBA" id="ARBA00023136"/>
    </source>
</evidence>
<keyword evidence="23" id="KW-1185">Reference proteome</keyword>
<dbReference type="InterPro" id="IPR001190">
    <property type="entry name" value="SRCR"/>
</dbReference>
<evidence type="ECO:0000313" key="23">
    <source>
        <dbReference type="Proteomes" id="UP000639338"/>
    </source>
</evidence>
<evidence type="ECO:0000256" key="16">
    <source>
        <dbReference type="ARBA" id="ARBA00023157"/>
    </source>
</evidence>
<evidence type="ECO:0000256" key="19">
    <source>
        <dbReference type="ARBA" id="ARBA00047861"/>
    </source>
</evidence>
<keyword evidence="13" id="KW-0560">Oxidoreductase</keyword>
<comment type="caution">
    <text evidence="22">The sequence shown here is derived from an EMBL/GenBank/DDBJ whole genome shotgun (WGS) entry which is preliminary data.</text>
</comment>
<dbReference type="AlphaFoldDB" id="A0A834Y3W9"/>
<evidence type="ECO:0000256" key="4">
    <source>
        <dbReference type="ARBA" id="ARBA00007492"/>
    </source>
</evidence>
<keyword evidence="9" id="KW-0732">Signal</keyword>
<feature type="domain" description="SRCR" evidence="21">
    <location>
        <begin position="179"/>
        <end position="280"/>
    </location>
</feature>
<evidence type="ECO:0000256" key="9">
    <source>
        <dbReference type="ARBA" id="ARBA00022729"/>
    </source>
</evidence>
<keyword evidence="14" id="KW-0186">Copper</keyword>
<keyword evidence="7" id="KW-0812">Transmembrane</keyword>
<evidence type="ECO:0000256" key="7">
    <source>
        <dbReference type="ARBA" id="ARBA00022692"/>
    </source>
</evidence>
<feature type="disulfide bond" evidence="20">
    <location>
        <begin position="77"/>
        <end position="141"/>
    </location>
</feature>
<feature type="disulfide bond" evidence="20">
    <location>
        <begin position="90"/>
        <end position="151"/>
    </location>
</feature>
<evidence type="ECO:0000256" key="1">
    <source>
        <dbReference type="ARBA" id="ARBA00001935"/>
    </source>
</evidence>
<evidence type="ECO:0000256" key="12">
    <source>
        <dbReference type="ARBA" id="ARBA00022989"/>
    </source>
</evidence>
<dbReference type="InterPro" id="IPR019828">
    <property type="entry name" value="Lysyl_oxidase_CS"/>
</dbReference>
<dbReference type="PRINTS" id="PR00074">
    <property type="entry name" value="LYSYLOXIDASE"/>
</dbReference>
<evidence type="ECO:0000256" key="8">
    <source>
        <dbReference type="ARBA" id="ARBA00022723"/>
    </source>
</evidence>
<evidence type="ECO:0000256" key="6">
    <source>
        <dbReference type="ARBA" id="ARBA00022525"/>
    </source>
</evidence>
<dbReference type="EC" id="1.4.3.13" evidence="18"/>
<dbReference type="Pfam" id="PF00530">
    <property type="entry name" value="SRCR"/>
    <property type="match status" value="2"/>
</dbReference>
<keyword evidence="17" id="KW-0325">Glycoprotein</keyword>
<dbReference type="PRINTS" id="PR00258">
    <property type="entry name" value="SPERACTRCPTR"/>
</dbReference>
<dbReference type="InterPro" id="IPR036772">
    <property type="entry name" value="SRCR-like_dom_sf"/>
</dbReference>
<keyword evidence="15" id="KW-0472">Membrane</keyword>
<sequence length="492" mass="56404">MKKKMKKFKLSIIILLIIFMVINVDGVHKKKGMRSRRTGKDIRRLKKKDGAVKLVGGKYNNEGNVEILHEGKWGNICDDEWDHLEATIVCRQLGFDGAIEATRNARFGQARRRFWLNNMFCDGTEQSLSKCRFDHWGNYNCDSSEAAGVICIDEERPKKTYDYQSKKSTINDSYKFVKLRLANGQNRNEGRVEIKLGNDDWGAVCGDGWSLLEAGVVCRQLNFGYASKAIQINYSNNQKLPISMSGIKCRGNEKSISDCLHDTIKQCPGNIENVASVICKWNIADLVVDHVELMRTAHLEDRELYKLQCAMEENCIGSQAYKIQRQSNDWHRETRRLLKFTAKILNSGTDDFRPNVPKKLWEWHMCHMHYHSMEVFATFDIIDSTGKRVAEGHKASFCLEDNQCMPGTIPRYKCANYGDQGIRVNCSDIYRYNIDCQWVDISELLPGQYTFKVAVNPEFKVGEMSFENNAADCKLLYTESFAIVHSCKLGRP</sequence>
<evidence type="ECO:0000256" key="17">
    <source>
        <dbReference type="ARBA" id="ARBA00023180"/>
    </source>
</evidence>
<dbReference type="InterPro" id="IPR050912">
    <property type="entry name" value="LOX-like_protein"/>
</dbReference>
<dbReference type="GO" id="GO:0016020">
    <property type="term" value="C:membrane"/>
    <property type="evidence" value="ECO:0007669"/>
    <property type="project" value="UniProtKB-SubCell"/>
</dbReference>
<dbReference type="PROSITE" id="PS00420">
    <property type="entry name" value="SRCR_1"/>
    <property type="match status" value="1"/>
</dbReference>
<keyword evidence="10" id="KW-0677">Repeat</keyword>
<evidence type="ECO:0000256" key="3">
    <source>
        <dbReference type="ARBA" id="ARBA00004239"/>
    </source>
</evidence>
<comment type="similarity">
    <text evidence="4">Belongs to the lysyl oxidase family.</text>
</comment>
<reference evidence="22 23" key="1">
    <citation type="submission" date="2020-08" db="EMBL/GenBank/DDBJ databases">
        <title>Aphidius gifuensis genome sequencing and assembly.</title>
        <authorList>
            <person name="Du Z."/>
        </authorList>
    </citation>
    <scope>NUCLEOTIDE SEQUENCE [LARGE SCALE GENOMIC DNA]</scope>
    <source>
        <strain evidence="22">YNYX2018</strain>
        <tissue evidence="22">Adults</tissue>
    </source>
</reference>
<proteinExistence type="inferred from homology"/>
<dbReference type="EMBL" id="JACMRX010000001">
    <property type="protein sequence ID" value="KAF7996923.1"/>
    <property type="molecule type" value="Genomic_DNA"/>
</dbReference>
<name>A0A834Y3W9_APHGI</name>
<comment type="caution">
    <text evidence="20">Lacks conserved residue(s) required for the propagation of feature annotation.</text>
</comment>
<dbReference type="GO" id="GO:0005507">
    <property type="term" value="F:copper ion binding"/>
    <property type="evidence" value="ECO:0007669"/>
    <property type="project" value="InterPro"/>
</dbReference>
<dbReference type="InterPro" id="IPR001695">
    <property type="entry name" value="Lysyl_oxidase"/>
</dbReference>
<comment type="subcellular location">
    <subcellularLocation>
        <location evidence="2">Membrane</location>
        <topology evidence="2">Single-pass membrane protein</topology>
    </subcellularLocation>
    <subcellularLocation>
        <location evidence="3">Secreted</location>
        <location evidence="3">Extracellular space</location>
    </subcellularLocation>
</comment>
<keyword evidence="12" id="KW-1133">Transmembrane helix</keyword>
<dbReference type="Pfam" id="PF01186">
    <property type="entry name" value="Lysyl_oxidase"/>
    <property type="match status" value="1"/>
</dbReference>
<dbReference type="FunFam" id="3.10.250.10:FF:000016">
    <property type="entry name" value="Scavenger receptor cysteine-rich protein type 12"/>
    <property type="match status" value="1"/>
</dbReference>
<dbReference type="PANTHER" id="PTHR45817:SF4">
    <property type="entry name" value="LYSYL OXIDASE-LIKE-RELATED"/>
    <property type="match status" value="1"/>
</dbReference>
<feature type="disulfide bond" evidence="20">
    <location>
        <begin position="218"/>
        <end position="279"/>
    </location>
</feature>
<evidence type="ECO:0000313" key="22">
    <source>
        <dbReference type="EMBL" id="KAF7996923.1"/>
    </source>
</evidence>
<keyword evidence="11" id="KW-0801">TPQ</keyword>
<keyword evidence="6" id="KW-0964">Secreted</keyword>
<dbReference type="GO" id="GO:0005615">
    <property type="term" value="C:extracellular space"/>
    <property type="evidence" value="ECO:0007669"/>
    <property type="project" value="TreeGrafter"/>
</dbReference>
<dbReference type="Proteomes" id="UP000639338">
    <property type="component" value="Unassembled WGS sequence"/>
</dbReference>
<dbReference type="FunFam" id="3.10.250.10:FF:000035">
    <property type="entry name" value="Lysyl oxidase-like 2"/>
    <property type="match status" value="1"/>
</dbReference>
<dbReference type="PROSITE" id="PS50287">
    <property type="entry name" value="SRCR_2"/>
    <property type="match status" value="2"/>
</dbReference>
<feature type="disulfide bond" evidence="20">
    <location>
        <begin position="249"/>
        <end position="259"/>
    </location>
</feature>
<evidence type="ECO:0000256" key="20">
    <source>
        <dbReference type="PROSITE-ProRule" id="PRU00196"/>
    </source>
</evidence>
<feature type="domain" description="SRCR" evidence="21">
    <location>
        <begin position="52"/>
        <end position="152"/>
    </location>
</feature>
<evidence type="ECO:0000256" key="13">
    <source>
        <dbReference type="ARBA" id="ARBA00023002"/>
    </source>
</evidence>
<keyword evidence="5" id="KW-0886">LTQ</keyword>
<organism evidence="22 23">
    <name type="scientific">Aphidius gifuensis</name>
    <name type="common">Parasitoid wasp</name>
    <dbReference type="NCBI Taxonomy" id="684658"/>
    <lineage>
        <taxon>Eukaryota</taxon>
        <taxon>Metazoa</taxon>
        <taxon>Ecdysozoa</taxon>
        <taxon>Arthropoda</taxon>
        <taxon>Hexapoda</taxon>
        <taxon>Insecta</taxon>
        <taxon>Pterygota</taxon>
        <taxon>Neoptera</taxon>
        <taxon>Endopterygota</taxon>
        <taxon>Hymenoptera</taxon>
        <taxon>Apocrita</taxon>
        <taxon>Ichneumonoidea</taxon>
        <taxon>Braconidae</taxon>
        <taxon>Aphidiinae</taxon>
        <taxon>Aphidius</taxon>
    </lineage>
</organism>
<evidence type="ECO:0000256" key="18">
    <source>
        <dbReference type="ARBA" id="ARBA00038869"/>
    </source>
</evidence>
<gene>
    <name evidence="22" type="ORF">HCN44_002569</name>
</gene>
<dbReference type="SMART" id="SM00202">
    <property type="entry name" value="SR"/>
    <property type="match status" value="2"/>
</dbReference>
<comment type="cofactor">
    <cofactor evidence="1">
        <name>Cu cation</name>
        <dbReference type="ChEBI" id="CHEBI:23378"/>
    </cofactor>
</comment>
<dbReference type="SUPFAM" id="SSF56487">
    <property type="entry name" value="SRCR-like"/>
    <property type="match status" value="2"/>
</dbReference>
<evidence type="ECO:0000256" key="2">
    <source>
        <dbReference type="ARBA" id="ARBA00004167"/>
    </source>
</evidence>
<keyword evidence="16 20" id="KW-1015">Disulfide bond</keyword>
<dbReference type="GO" id="GO:0004720">
    <property type="term" value="F:protein-lysine 6-oxidase activity"/>
    <property type="evidence" value="ECO:0007669"/>
    <property type="project" value="UniProtKB-EC"/>
</dbReference>
<dbReference type="Gene3D" id="3.10.250.10">
    <property type="entry name" value="SRCR-like domain"/>
    <property type="match status" value="2"/>
</dbReference>
<dbReference type="PANTHER" id="PTHR45817">
    <property type="entry name" value="LYSYL OXIDASE-LIKE-RELATED"/>
    <property type="match status" value="1"/>
</dbReference>
<feature type="disulfide bond" evidence="20">
    <location>
        <begin position="121"/>
        <end position="131"/>
    </location>
</feature>
<accession>A0A834Y3W9</accession>
<protein>
    <recommendedName>
        <fullName evidence="18">protein-lysine 6-oxidase</fullName>
        <ecNumber evidence="18">1.4.3.13</ecNumber>
    </recommendedName>
</protein>
<evidence type="ECO:0000256" key="10">
    <source>
        <dbReference type="ARBA" id="ARBA00022737"/>
    </source>
</evidence>
<evidence type="ECO:0000256" key="11">
    <source>
        <dbReference type="ARBA" id="ARBA00022772"/>
    </source>
</evidence>
<evidence type="ECO:0000259" key="21">
    <source>
        <dbReference type="PROSITE" id="PS50287"/>
    </source>
</evidence>
<comment type="catalytic activity">
    <reaction evidence="19">
        <text>L-lysyl-[protein] + O2 + H2O = (S)-2-amino-6-oxohexanoyl-[protein] + H2O2 + NH4(+)</text>
        <dbReference type="Rhea" id="RHEA:24544"/>
        <dbReference type="Rhea" id="RHEA-COMP:9752"/>
        <dbReference type="Rhea" id="RHEA-COMP:12448"/>
        <dbReference type="ChEBI" id="CHEBI:15377"/>
        <dbReference type="ChEBI" id="CHEBI:15379"/>
        <dbReference type="ChEBI" id="CHEBI:16240"/>
        <dbReference type="ChEBI" id="CHEBI:28938"/>
        <dbReference type="ChEBI" id="CHEBI:29969"/>
        <dbReference type="ChEBI" id="CHEBI:131803"/>
        <dbReference type="EC" id="1.4.3.13"/>
    </reaction>
</comment>